<evidence type="ECO:0000313" key="8">
    <source>
        <dbReference type="Proteomes" id="UP001596527"/>
    </source>
</evidence>
<dbReference type="InterPro" id="IPR006059">
    <property type="entry name" value="SBP"/>
</dbReference>
<evidence type="ECO:0000256" key="6">
    <source>
        <dbReference type="SAM" id="SignalP"/>
    </source>
</evidence>
<organism evidence="7 8">
    <name type="scientific">Schaalia naturae</name>
    <dbReference type="NCBI Taxonomy" id="635203"/>
    <lineage>
        <taxon>Bacteria</taxon>
        <taxon>Bacillati</taxon>
        <taxon>Actinomycetota</taxon>
        <taxon>Actinomycetes</taxon>
        <taxon>Actinomycetales</taxon>
        <taxon>Actinomycetaceae</taxon>
        <taxon>Schaalia</taxon>
    </lineage>
</organism>
<dbReference type="RefSeq" id="WP_380975535.1">
    <property type="nucleotide sequence ID" value="NZ_JBHTEF010000001.1"/>
</dbReference>
<evidence type="ECO:0000313" key="7">
    <source>
        <dbReference type="EMBL" id="MFC7581864.1"/>
    </source>
</evidence>
<name>A0ABW2SP02_9ACTO</name>
<gene>
    <name evidence="7" type="ORF">ACFQWG_11725</name>
</gene>
<dbReference type="InterPro" id="IPR050490">
    <property type="entry name" value="Bact_solute-bd_prot1"/>
</dbReference>
<feature type="signal peptide" evidence="6">
    <location>
        <begin position="1"/>
        <end position="19"/>
    </location>
</feature>
<evidence type="ECO:0000256" key="3">
    <source>
        <dbReference type="ARBA" id="ARBA00023136"/>
    </source>
</evidence>
<dbReference type="SUPFAM" id="SSF53850">
    <property type="entry name" value="Periplasmic binding protein-like II"/>
    <property type="match status" value="1"/>
</dbReference>
<evidence type="ECO:0000256" key="5">
    <source>
        <dbReference type="ARBA" id="ARBA00023288"/>
    </source>
</evidence>
<evidence type="ECO:0000256" key="2">
    <source>
        <dbReference type="ARBA" id="ARBA00022729"/>
    </source>
</evidence>
<dbReference type="PANTHER" id="PTHR43649:SF33">
    <property type="entry name" value="POLYGALACTURONAN_RHAMNOGALACTURONAN-BINDING PROTEIN YTCQ"/>
    <property type="match status" value="1"/>
</dbReference>
<accession>A0ABW2SP02</accession>
<feature type="chain" id="PRO_5045299788" evidence="6">
    <location>
        <begin position="20"/>
        <end position="421"/>
    </location>
</feature>
<comment type="caution">
    <text evidence="7">The sequence shown here is derived from an EMBL/GenBank/DDBJ whole genome shotgun (WGS) entry which is preliminary data.</text>
</comment>
<keyword evidence="8" id="KW-1185">Reference proteome</keyword>
<sequence>MKRTIGVVAMATAAVMGLAACGGSGQSGASGEGGTLEVYLDMSTGSPVYAEMKTLVDTYQQETGTSIDLSIDGTESYEKEMKVRMASSNLPDVFSTHGWSLLRYSPFLEPLTDQSWVKDVNTGLDSAMKDSDGNIYALPIEYTVTGLSVNFDVLEEAGVDPDSITTWDDFDAAAAKVKAAGKTAIACSGKGSGAGNIADFIASGAFADDQLASFTNGDFLSDAWTGNVLDRVADWSEKGYFNPDYSSATDDDVARLMGQGEAAFAMRQPSALQAALDLNPDANIGFIPMPTDSGQGYLVGGEGVNAYGVSKTSENKEAALAFLDFLAQPENATALAEATGTYSGLTTAEPDLGTLQSSYDTWVAPEELPTNPFFDRVYLPNGIWDTMIATTDSVITGQSDASSATRQLADQYNTLYSQNSN</sequence>
<dbReference type="Gene3D" id="3.40.190.10">
    <property type="entry name" value="Periplasmic binding protein-like II"/>
    <property type="match status" value="2"/>
</dbReference>
<proteinExistence type="predicted"/>
<evidence type="ECO:0000256" key="4">
    <source>
        <dbReference type="ARBA" id="ARBA00023139"/>
    </source>
</evidence>
<keyword evidence="4" id="KW-0564">Palmitate</keyword>
<keyword evidence="5" id="KW-0449">Lipoprotein</keyword>
<dbReference type="Proteomes" id="UP001596527">
    <property type="component" value="Unassembled WGS sequence"/>
</dbReference>
<evidence type="ECO:0000256" key="1">
    <source>
        <dbReference type="ARBA" id="ARBA00022475"/>
    </source>
</evidence>
<dbReference type="Pfam" id="PF01547">
    <property type="entry name" value="SBP_bac_1"/>
    <property type="match status" value="1"/>
</dbReference>
<dbReference type="EMBL" id="JBHTEF010000001">
    <property type="protein sequence ID" value="MFC7581864.1"/>
    <property type="molecule type" value="Genomic_DNA"/>
</dbReference>
<dbReference type="PROSITE" id="PS51257">
    <property type="entry name" value="PROKAR_LIPOPROTEIN"/>
    <property type="match status" value="1"/>
</dbReference>
<dbReference type="PANTHER" id="PTHR43649">
    <property type="entry name" value="ARABINOSE-BINDING PROTEIN-RELATED"/>
    <property type="match status" value="1"/>
</dbReference>
<keyword evidence="3" id="KW-0472">Membrane</keyword>
<keyword evidence="1" id="KW-1003">Cell membrane</keyword>
<reference evidence="8" key="1">
    <citation type="journal article" date="2019" name="Int. J. Syst. Evol. Microbiol.">
        <title>The Global Catalogue of Microorganisms (GCM) 10K type strain sequencing project: providing services to taxonomists for standard genome sequencing and annotation.</title>
        <authorList>
            <consortium name="The Broad Institute Genomics Platform"/>
            <consortium name="The Broad Institute Genome Sequencing Center for Infectious Disease"/>
            <person name="Wu L."/>
            <person name="Ma J."/>
        </authorList>
    </citation>
    <scope>NUCLEOTIDE SEQUENCE [LARGE SCALE GENOMIC DNA]</scope>
    <source>
        <strain evidence="8">CCUG 56698</strain>
    </source>
</reference>
<protein>
    <submittedName>
        <fullName evidence="7">ABC transporter substrate-binding protein</fullName>
    </submittedName>
</protein>
<keyword evidence="2 6" id="KW-0732">Signal</keyword>